<dbReference type="PROSITE" id="PS51724">
    <property type="entry name" value="SPOR"/>
    <property type="match status" value="1"/>
</dbReference>
<dbReference type="GO" id="GO:0071555">
    <property type="term" value="P:cell wall organization"/>
    <property type="evidence" value="ECO:0007669"/>
    <property type="project" value="UniProtKB-KW"/>
</dbReference>
<reference evidence="13" key="1">
    <citation type="submission" date="2018-07" db="EMBL/GenBank/DDBJ databases">
        <authorList>
            <person name="Safronova V.I."/>
            <person name="Chirak E.R."/>
            <person name="Sazanova A.L."/>
        </authorList>
    </citation>
    <scope>NUCLEOTIDE SEQUENCE [LARGE SCALE GENOMIC DNA]</scope>
    <source>
        <strain evidence="13">RCAM04685</strain>
    </source>
</reference>
<feature type="domain" description="SPOR" evidence="11">
    <location>
        <begin position="478"/>
        <end position="562"/>
    </location>
</feature>
<keyword evidence="4" id="KW-0133">Cell shape</keyword>
<evidence type="ECO:0000256" key="3">
    <source>
        <dbReference type="ARBA" id="ARBA00022801"/>
    </source>
</evidence>
<keyword evidence="2" id="KW-0732">Signal</keyword>
<dbReference type="AlphaFoldDB" id="A0A370LCH9"/>
<protein>
    <submittedName>
        <fullName evidence="12">D-alanyl-D-alanine carboxypeptidase</fullName>
    </submittedName>
</protein>
<evidence type="ECO:0000256" key="10">
    <source>
        <dbReference type="SAM" id="MobiDB-lite"/>
    </source>
</evidence>
<dbReference type="InterPro" id="IPR007730">
    <property type="entry name" value="SPOR-like_dom"/>
</dbReference>
<feature type="compositionally biased region" description="Basic and acidic residues" evidence="10">
    <location>
        <begin position="304"/>
        <end position="321"/>
    </location>
</feature>
<name>A0A370LCH9_9HYPH</name>
<feature type="active site" evidence="7">
    <location>
        <position position="137"/>
    </location>
</feature>
<dbReference type="GO" id="GO:0042834">
    <property type="term" value="F:peptidoglycan binding"/>
    <property type="evidence" value="ECO:0007669"/>
    <property type="project" value="InterPro"/>
</dbReference>
<dbReference type="GO" id="GO:0006508">
    <property type="term" value="P:proteolysis"/>
    <property type="evidence" value="ECO:0007669"/>
    <property type="project" value="InterPro"/>
</dbReference>
<dbReference type="Proteomes" id="UP000255207">
    <property type="component" value="Unassembled WGS sequence"/>
</dbReference>
<dbReference type="PANTHER" id="PTHR21581:SF6">
    <property type="entry name" value="TRAFFICKING PROTEIN PARTICLE COMPLEX SUBUNIT 12"/>
    <property type="match status" value="1"/>
</dbReference>
<evidence type="ECO:0000313" key="12">
    <source>
        <dbReference type="EMBL" id="RDJ29598.1"/>
    </source>
</evidence>
<keyword evidence="12" id="KW-0121">Carboxypeptidase</keyword>
<dbReference type="InterPro" id="IPR018044">
    <property type="entry name" value="Peptidase_S11"/>
</dbReference>
<dbReference type="GO" id="GO:0008360">
    <property type="term" value="P:regulation of cell shape"/>
    <property type="evidence" value="ECO:0007669"/>
    <property type="project" value="UniProtKB-KW"/>
</dbReference>
<keyword evidence="3" id="KW-0378">Hydrolase</keyword>
<organism evidence="12 13">
    <name type="scientific">Bosea caraganae</name>
    <dbReference type="NCBI Taxonomy" id="2763117"/>
    <lineage>
        <taxon>Bacteria</taxon>
        <taxon>Pseudomonadati</taxon>
        <taxon>Pseudomonadota</taxon>
        <taxon>Alphaproteobacteria</taxon>
        <taxon>Hyphomicrobiales</taxon>
        <taxon>Boseaceae</taxon>
        <taxon>Bosea</taxon>
    </lineage>
</organism>
<feature type="active site" description="Proton acceptor" evidence="7">
    <location>
        <position position="80"/>
    </location>
</feature>
<dbReference type="SUPFAM" id="SSF110997">
    <property type="entry name" value="Sporulation related repeat"/>
    <property type="match status" value="1"/>
</dbReference>
<evidence type="ECO:0000256" key="9">
    <source>
        <dbReference type="RuleBase" id="RU004016"/>
    </source>
</evidence>
<evidence type="ECO:0000256" key="2">
    <source>
        <dbReference type="ARBA" id="ARBA00022729"/>
    </source>
</evidence>
<gene>
    <name evidence="12" type="ORF">DWE98_03410</name>
</gene>
<comment type="caution">
    <text evidence="12">The sequence shown here is derived from an EMBL/GenBank/DDBJ whole genome shotgun (WGS) entry which is preliminary data.</text>
</comment>
<dbReference type="Pfam" id="PF05036">
    <property type="entry name" value="SPOR"/>
    <property type="match status" value="1"/>
</dbReference>
<keyword evidence="12" id="KW-0645">Protease</keyword>
<dbReference type="Pfam" id="PF00768">
    <property type="entry name" value="Peptidase_S11"/>
    <property type="match status" value="1"/>
</dbReference>
<dbReference type="InterPro" id="IPR036680">
    <property type="entry name" value="SPOR-like_sf"/>
</dbReference>
<dbReference type="Gene3D" id="3.30.70.1070">
    <property type="entry name" value="Sporulation related repeat"/>
    <property type="match status" value="1"/>
</dbReference>
<feature type="binding site" evidence="8">
    <location>
        <position position="240"/>
    </location>
    <ligand>
        <name>substrate</name>
    </ligand>
</feature>
<accession>A0A370LCH9</accession>
<sequence>MSFGSVGSRRVRLRAVVGLIGVVVLALSIAASPAEARKKRRHVSGGYTPPYAAMLVDVKSGRTLHAVNEDAPRIPASLTKVMTLYLLFEQIERGRFNLDSELKVSAYAASQPPTKLGLRAGSTIEVEDAIKSMVTLSANDVSVVVAENIAGSEDAFAEMMTRKARSLGMSSSRFYNPHGLPHSPPNLTTARDLVTLGRAIQERFPKYFAYFQTRSFQYGERTIRGHNRLLGRVEGVDGIKTGYTRASGFNLLTSARSEGRQIVSVVLGGRSGASRDNIMADLVAENLPRASAGGRTAPMVAEAAEERQDRTERQERQERPRQQIAAVSEPAPLPAPRPQIEREQPALPAAARAYAPTTTPIAPPRPLSVNAQPIQLSGVRPVTATTTPSAMRWSVGAQPSDAKVLRPPANVDITSSIAKVAEPEETAIARMPEGKVVAKIEQARLETAKAEPKQEAKIELRHPVAAPAIVHAKPEPVVATAGKWIIQLGATDDEAKAKDILSRARAKASSQLADASAFTEKVEKGGATLFRARFTGFEDPKDAQNACAKLKRDGFACFATRG</sequence>
<evidence type="ECO:0000313" key="13">
    <source>
        <dbReference type="Proteomes" id="UP000255207"/>
    </source>
</evidence>
<dbReference type="InterPro" id="IPR001967">
    <property type="entry name" value="Peptidase_S11_N"/>
</dbReference>
<dbReference type="SUPFAM" id="SSF56601">
    <property type="entry name" value="beta-lactamase/transpeptidase-like"/>
    <property type="match status" value="1"/>
</dbReference>
<evidence type="ECO:0000256" key="4">
    <source>
        <dbReference type="ARBA" id="ARBA00022960"/>
    </source>
</evidence>
<evidence type="ECO:0000256" key="1">
    <source>
        <dbReference type="ARBA" id="ARBA00007164"/>
    </source>
</evidence>
<evidence type="ECO:0000256" key="8">
    <source>
        <dbReference type="PIRSR" id="PIRSR618044-2"/>
    </source>
</evidence>
<dbReference type="PANTHER" id="PTHR21581">
    <property type="entry name" value="D-ALANYL-D-ALANINE CARBOXYPEPTIDASE"/>
    <property type="match status" value="1"/>
</dbReference>
<dbReference type="InterPro" id="IPR012338">
    <property type="entry name" value="Beta-lactam/transpept-like"/>
</dbReference>
<dbReference type="OrthoDB" id="5291989at2"/>
<keyword evidence="13" id="KW-1185">Reference proteome</keyword>
<dbReference type="Gene3D" id="3.40.710.10">
    <property type="entry name" value="DD-peptidase/beta-lactamase superfamily"/>
    <property type="match status" value="1"/>
</dbReference>
<keyword evidence="5" id="KW-0573">Peptidoglycan synthesis</keyword>
<evidence type="ECO:0000256" key="7">
    <source>
        <dbReference type="PIRSR" id="PIRSR618044-1"/>
    </source>
</evidence>
<keyword evidence="6" id="KW-0961">Cell wall biogenesis/degradation</keyword>
<dbReference type="GO" id="GO:0009002">
    <property type="term" value="F:serine-type D-Ala-D-Ala carboxypeptidase activity"/>
    <property type="evidence" value="ECO:0007669"/>
    <property type="project" value="InterPro"/>
</dbReference>
<comment type="similarity">
    <text evidence="1 9">Belongs to the peptidase S11 family.</text>
</comment>
<proteinExistence type="inferred from homology"/>
<evidence type="ECO:0000256" key="6">
    <source>
        <dbReference type="ARBA" id="ARBA00023316"/>
    </source>
</evidence>
<evidence type="ECO:0000259" key="11">
    <source>
        <dbReference type="PROSITE" id="PS51724"/>
    </source>
</evidence>
<dbReference type="GO" id="GO:0009252">
    <property type="term" value="P:peptidoglycan biosynthetic process"/>
    <property type="evidence" value="ECO:0007669"/>
    <property type="project" value="UniProtKB-KW"/>
</dbReference>
<dbReference type="PRINTS" id="PR00725">
    <property type="entry name" value="DADACBPTASE1"/>
</dbReference>
<feature type="active site" description="Acyl-ester intermediate" evidence="7">
    <location>
        <position position="77"/>
    </location>
</feature>
<feature type="region of interest" description="Disordered" evidence="10">
    <location>
        <begin position="289"/>
        <end position="339"/>
    </location>
</feature>
<evidence type="ECO:0000256" key="5">
    <source>
        <dbReference type="ARBA" id="ARBA00022984"/>
    </source>
</evidence>
<dbReference type="EMBL" id="QQTP01000001">
    <property type="protein sequence ID" value="RDJ29598.1"/>
    <property type="molecule type" value="Genomic_DNA"/>
</dbReference>